<dbReference type="InterPro" id="IPR008181">
    <property type="entry name" value="dUTPase"/>
</dbReference>
<dbReference type="PANTHER" id="PTHR11241:SF0">
    <property type="entry name" value="DEOXYURIDINE 5'-TRIPHOSPHATE NUCLEOTIDOHYDROLASE"/>
    <property type="match status" value="1"/>
</dbReference>
<dbReference type="PANTHER" id="PTHR11241">
    <property type="entry name" value="DEOXYURIDINE 5'-TRIPHOSPHATE NUCLEOTIDOHYDROLASE"/>
    <property type="match status" value="1"/>
</dbReference>
<feature type="domain" description="dUTPase-like" evidence="4">
    <location>
        <begin position="73"/>
        <end position="172"/>
    </location>
</feature>
<sequence length="172" mass="18780">MSTPSYRLELLPVDTAAAEYYKNIVRSPEDAGVDLCVVTDHVLEQGQQSILKLGVRARLVEIREMFVEDPTVQSDAKTPIPVRMEDSVHYWLAPRSSIFKSGVIMANSMGVIDKGYRGELGGPVWAMRPTTITAGTRLFQIVAPNMGSIQEVRIVDALPESIRGEGGFGSTG</sequence>
<dbReference type="EMBL" id="MN740152">
    <property type="protein sequence ID" value="QHT89820.1"/>
    <property type="molecule type" value="Genomic_DNA"/>
</dbReference>
<evidence type="ECO:0000259" key="4">
    <source>
        <dbReference type="Pfam" id="PF00692"/>
    </source>
</evidence>
<proteinExistence type="inferred from homology"/>
<dbReference type="Pfam" id="PF00692">
    <property type="entry name" value="dUTPase"/>
    <property type="match status" value="1"/>
</dbReference>
<accession>A0A6C0IB46</accession>
<dbReference type="GO" id="GO:0006226">
    <property type="term" value="P:dUMP biosynthetic process"/>
    <property type="evidence" value="ECO:0007669"/>
    <property type="project" value="InterPro"/>
</dbReference>
<dbReference type="Gene3D" id="2.70.40.10">
    <property type="match status" value="1"/>
</dbReference>
<dbReference type="AlphaFoldDB" id="A0A6C0IB46"/>
<dbReference type="InterPro" id="IPR029054">
    <property type="entry name" value="dUTPase-like"/>
</dbReference>
<protein>
    <recommendedName>
        <fullName evidence="2">dUTP diphosphatase</fullName>
        <ecNumber evidence="2">3.6.1.23</ecNumber>
    </recommendedName>
</protein>
<reference evidence="5" key="1">
    <citation type="journal article" date="2020" name="Nature">
        <title>Giant virus diversity and host interactions through global metagenomics.</title>
        <authorList>
            <person name="Schulz F."/>
            <person name="Roux S."/>
            <person name="Paez-Espino D."/>
            <person name="Jungbluth S."/>
            <person name="Walsh D.A."/>
            <person name="Denef V.J."/>
            <person name="McMahon K.D."/>
            <person name="Konstantinidis K.T."/>
            <person name="Eloe-Fadrosh E.A."/>
            <person name="Kyrpides N.C."/>
            <person name="Woyke T."/>
        </authorList>
    </citation>
    <scope>NUCLEOTIDE SEQUENCE</scope>
    <source>
        <strain evidence="5">GVMAG-M-3300023184-62</strain>
    </source>
</reference>
<dbReference type="InterPro" id="IPR036157">
    <property type="entry name" value="dUTPase-like_sf"/>
</dbReference>
<evidence type="ECO:0000256" key="3">
    <source>
        <dbReference type="ARBA" id="ARBA00023080"/>
    </source>
</evidence>
<name>A0A6C0IB46_9ZZZZ</name>
<dbReference type="GO" id="GO:0046081">
    <property type="term" value="P:dUTP catabolic process"/>
    <property type="evidence" value="ECO:0007669"/>
    <property type="project" value="InterPro"/>
</dbReference>
<comment type="similarity">
    <text evidence="1">Belongs to the dUTPase family.</text>
</comment>
<evidence type="ECO:0000313" key="5">
    <source>
        <dbReference type="EMBL" id="QHT89820.1"/>
    </source>
</evidence>
<dbReference type="SUPFAM" id="SSF51283">
    <property type="entry name" value="dUTPase-like"/>
    <property type="match status" value="1"/>
</dbReference>
<dbReference type="GO" id="GO:0000287">
    <property type="term" value="F:magnesium ion binding"/>
    <property type="evidence" value="ECO:0007669"/>
    <property type="project" value="InterPro"/>
</dbReference>
<keyword evidence="3" id="KW-0546">Nucleotide metabolism</keyword>
<dbReference type="GO" id="GO:0004170">
    <property type="term" value="F:dUTP diphosphatase activity"/>
    <property type="evidence" value="ECO:0007669"/>
    <property type="project" value="UniProtKB-EC"/>
</dbReference>
<dbReference type="EC" id="3.6.1.23" evidence="2"/>
<evidence type="ECO:0000256" key="1">
    <source>
        <dbReference type="ARBA" id="ARBA00006581"/>
    </source>
</evidence>
<evidence type="ECO:0000256" key="2">
    <source>
        <dbReference type="ARBA" id="ARBA00012379"/>
    </source>
</evidence>
<organism evidence="5">
    <name type="scientific">viral metagenome</name>
    <dbReference type="NCBI Taxonomy" id="1070528"/>
    <lineage>
        <taxon>unclassified sequences</taxon>
        <taxon>metagenomes</taxon>
        <taxon>organismal metagenomes</taxon>
    </lineage>
</organism>